<organism evidence="2 3">
    <name type="scientific">Oryctes borbonicus</name>
    <dbReference type="NCBI Taxonomy" id="1629725"/>
    <lineage>
        <taxon>Eukaryota</taxon>
        <taxon>Metazoa</taxon>
        <taxon>Ecdysozoa</taxon>
        <taxon>Arthropoda</taxon>
        <taxon>Hexapoda</taxon>
        <taxon>Insecta</taxon>
        <taxon>Pterygota</taxon>
        <taxon>Neoptera</taxon>
        <taxon>Endopterygota</taxon>
        <taxon>Coleoptera</taxon>
        <taxon>Polyphaga</taxon>
        <taxon>Scarabaeiformia</taxon>
        <taxon>Scarabaeidae</taxon>
        <taxon>Dynastinae</taxon>
        <taxon>Oryctes</taxon>
    </lineage>
</organism>
<accession>A0A0T6BFD7</accession>
<dbReference type="AlphaFoldDB" id="A0A0T6BFD7"/>
<evidence type="ECO:0000256" key="1">
    <source>
        <dbReference type="SAM" id="MobiDB-lite"/>
    </source>
</evidence>
<comment type="caution">
    <text evidence="2">The sequence shown here is derived from an EMBL/GenBank/DDBJ whole genome shotgun (WGS) entry which is preliminary data.</text>
</comment>
<evidence type="ECO:0000313" key="2">
    <source>
        <dbReference type="EMBL" id="KRT86044.1"/>
    </source>
</evidence>
<reference evidence="2 3" key="1">
    <citation type="submission" date="2015-09" db="EMBL/GenBank/DDBJ databases">
        <title>Draft genome of the scarab beetle Oryctes borbonicus.</title>
        <authorList>
            <person name="Meyer J.M."/>
            <person name="Markov G.V."/>
            <person name="Baskaran P."/>
            <person name="Herrmann M."/>
            <person name="Sommer R.J."/>
            <person name="Roedelsperger C."/>
        </authorList>
    </citation>
    <scope>NUCLEOTIDE SEQUENCE [LARGE SCALE GENOMIC DNA]</scope>
    <source>
        <strain evidence="2">OB123</strain>
        <tissue evidence="2">Whole animal</tissue>
    </source>
</reference>
<feature type="non-terminal residue" evidence="2">
    <location>
        <position position="1"/>
    </location>
</feature>
<protein>
    <submittedName>
        <fullName evidence="2">Uncharacterized protein</fullName>
    </submittedName>
</protein>
<dbReference type="OrthoDB" id="6604460at2759"/>
<keyword evidence="3" id="KW-1185">Reference proteome</keyword>
<gene>
    <name evidence="2" type="ORF">AMK59_1296</name>
</gene>
<dbReference type="Proteomes" id="UP000051574">
    <property type="component" value="Unassembled WGS sequence"/>
</dbReference>
<evidence type="ECO:0000313" key="3">
    <source>
        <dbReference type="Proteomes" id="UP000051574"/>
    </source>
</evidence>
<sequence>IILCSPSVYSVPIYGTKRYGRSVVVPRPTWNTQPYQQLIRTQRYPVNYYDMYPYSQSYLDDYYYPQDAYPIYYPARTSKYEVYQAVMPYYYNDRPLMRPNYYYGYADGAEPVVDLEEEILQEAEREEREENQPIGQEMYYENDSTNDDNLDDVNAAFLQNLIMSQMYNDAMSTDKSDYSQKVNYRDRNDVYGKWEEYPVDNNREYYQEDEDVKELKSLASNSDKFSAEDRRHWFDKGTHPSQAIRHHNNNWGNKRDISTGNKGSGDHKEISKNSASTTEATTRKEVRGQKEEVLLRPAIPARHGFSNQMLSMMTNNEEERKRTPSVYDTIKHMLDMEKNLEKKYETIKPPMRKRIISSEDSLTQQLSVLKKAQ</sequence>
<dbReference type="EMBL" id="LJIG01000896">
    <property type="protein sequence ID" value="KRT86044.1"/>
    <property type="molecule type" value="Genomic_DNA"/>
</dbReference>
<proteinExistence type="predicted"/>
<name>A0A0T6BFD7_9SCAR</name>
<feature type="region of interest" description="Disordered" evidence="1">
    <location>
        <begin position="238"/>
        <end position="288"/>
    </location>
</feature>